<protein>
    <submittedName>
        <fullName evidence="2">Glycosyl transferase family 2</fullName>
    </submittedName>
</protein>
<keyword evidence="2" id="KW-0808">Transferase</keyword>
<reference evidence="2 3" key="1">
    <citation type="submission" date="2018-08" db="EMBL/GenBank/DDBJ databases">
        <title>Genomic Encyclopedia of Archaeal and Bacterial Type Strains, Phase II (KMG-II): from individual species to whole genera.</title>
        <authorList>
            <person name="Goeker M."/>
        </authorList>
    </citation>
    <scope>NUCLEOTIDE SEQUENCE [LARGE SCALE GENOMIC DNA]</scope>
    <source>
        <strain evidence="2 3">DSM 45791</strain>
    </source>
</reference>
<evidence type="ECO:0000313" key="2">
    <source>
        <dbReference type="EMBL" id="REH55273.1"/>
    </source>
</evidence>
<accession>A0A3E0I958</accession>
<dbReference type="Gene3D" id="3.90.550.10">
    <property type="entry name" value="Spore Coat Polysaccharide Biosynthesis Protein SpsA, Chain A"/>
    <property type="match status" value="1"/>
</dbReference>
<evidence type="ECO:0000313" key="3">
    <source>
        <dbReference type="Proteomes" id="UP000256269"/>
    </source>
</evidence>
<dbReference type="InterPro" id="IPR050834">
    <property type="entry name" value="Glycosyltransf_2"/>
</dbReference>
<comment type="caution">
    <text evidence="2">The sequence shown here is derived from an EMBL/GenBank/DDBJ whole genome shotgun (WGS) entry which is preliminary data.</text>
</comment>
<dbReference type="Pfam" id="PF00535">
    <property type="entry name" value="Glycos_transf_2"/>
    <property type="match status" value="1"/>
</dbReference>
<sequence>MNRKVADKAAPTLIGAATAPVAVGLPVYNGEPYLAAALASLLAQRDVDFELWIGDNCSTDGTEELCREAARHDDRIRYRRRERNIGPTANHNRLVHEARSRYFTWAASDDAYEPDRLHKMVAALADRPDAVLAFTSARQIDSGGRTVGHWHNPCRTDHVDPVVRIRDLIGLEHENYHCYGLYLRDVLTKTHLLPPVKNNDRILIAELALYGRFVEVREELLLHRLHEQRLTQSVSARDWYRTQRTDGRRLVLPNVEEAGWYLRAIAGAPLRRQDRVLALLALRPWVRENAAPMARNVARAALDGARMAASASGRLLGK</sequence>
<evidence type="ECO:0000259" key="1">
    <source>
        <dbReference type="Pfam" id="PF00535"/>
    </source>
</evidence>
<organism evidence="2 3">
    <name type="scientific">Kutzneria buriramensis</name>
    <dbReference type="NCBI Taxonomy" id="1045776"/>
    <lineage>
        <taxon>Bacteria</taxon>
        <taxon>Bacillati</taxon>
        <taxon>Actinomycetota</taxon>
        <taxon>Actinomycetes</taxon>
        <taxon>Pseudonocardiales</taxon>
        <taxon>Pseudonocardiaceae</taxon>
        <taxon>Kutzneria</taxon>
    </lineage>
</organism>
<dbReference type="EMBL" id="QUNO01000001">
    <property type="protein sequence ID" value="REH55273.1"/>
    <property type="molecule type" value="Genomic_DNA"/>
</dbReference>
<dbReference type="PANTHER" id="PTHR43685:SF2">
    <property type="entry name" value="GLYCOSYLTRANSFERASE 2-LIKE DOMAIN-CONTAINING PROTEIN"/>
    <property type="match status" value="1"/>
</dbReference>
<feature type="domain" description="Glycosyltransferase 2-like" evidence="1">
    <location>
        <begin position="23"/>
        <end position="187"/>
    </location>
</feature>
<dbReference type="InterPro" id="IPR001173">
    <property type="entry name" value="Glyco_trans_2-like"/>
</dbReference>
<dbReference type="SUPFAM" id="SSF53448">
    <property type="entry name" value="Nucleotide-diphospho-sugar transferases"/>
    <property type="match status" value="1"/>
</dbReference>
<dbReference type="CDD" id="cd00761">
    <property type="entry name" value="Glyco_tranf_GTA_type"/>
    <property type="match status" value="1"/>
</dbReference>
<dbReference type="InterPro" id="IPR029044">
    <property type="entry name" value="Nucleotide-diphossugar_trans"/>
</dbReference>
<proteinExistence type="predicted"/>
<dbReference type="AlphaFoldDB" id="A0A3E0I958"/>
<dbReference type="GO" id="GO:0016740">
    <property type="term" value="F:transferase activity"/>
    <property type="evidence" value="ECO:0007669"/>
    <property type="project" value="UniProtKB-KW"/>
</dbReference>
<gene>
    <name evidence="2" type="ORF">BCF44_101293</name>
</gene>
<name>A0A3E0I958_9PSEU</name>
<keyword evidence="3" id="KW-1185">Reference proteome</keyword>
<dbReference type="Proteomes" id="UP000256269">
    <property type="component" value="Unassembled WGS sequence"/>
</dbReference>
<dbReference type="PANTHER" id="PTHR43685">
    <property type="entry name" value="GLYCOSYLTRANSFERASE"/>
    <property type="match status" value="1"/>
</dbReference>
<dbReference type="RefSeq" id="WP_170217293.1">
    <property type="nucleotide sequence ID" value="NZ_CP144375.1"/>
</dbReference>